<dbReference type="CDD" id="cd04301">
    <property type="entry name" value="NAT_SF"/>
    <property type="match status" value="1"/>
</dbReference>
<evidence type="ECO:0000256" key="2">
    <source>
        <dbReference type="SAM" id="Phobius"/>
    </source>
</evidence>
<dbReference type="EMBL" id="CP163445">
    <property type="protein sequence ID" value="XDQ83711.1"/>
    <property type="molecule type" value="Genomic_DNA"/>
</dbReference>
<dbReference type="InterPro" id="IPR000182">
    <property type="entry name" value="GNAT_dom"/>
</dbReference>
<dbReference type="RefSeq" id="WP_369185775.1">
    <property type="nucleotide sequence ID" value="NZ_CP163445.1"/>
</dbReference>
<sequence length="1015" mass="109490">MEALHDWLARRGVDTGMIWELPRWNAALPPDGDGRPGRRGGRAGAAGGAWAAAHEELVERTLGPCVRKVAGVPGGVARLLLLVLEEVEQAWQVSYTFDRLLGTLHGAERCLAAVHAPCSPDDLAARQAVRALMWSLDAQIRSEEAMTSGLLDVRADRADDAALWARRAVRLMRGVSPRFCLTHGDVAREVVRLGRLYDGYQRTMAMATRALAAFYACGAPLDDAVEALRRAEGDGAIAGDEGSVSELRALRYSLLELQERARQRWLRVGHGKLVYLYPFAVRGVEPADLVEAVGQEEAPRWELAGTRPVRAHGSLELDDVWKSHDSLERRYDGALVVMPDAVVRAPDGRALARLGVQVRLSLLGNHYVRFEADLTDVSAVKLFAMLFWAGPEAGALDIAFDGTDPKADGGGGGGGDGGGSRARWPRLSDLAMALAQDSVPTRPGAARAVVCRPGLYQVVMEVTAAYTVVGPAGEKRSEILTGGQFAEAVGARILTSPAPSLMGSMAEWIRYAEATPASPDITGTTGEWILRTCNTTLLVSLGLPAFVRDTWGSILEFASSLDGLLEGWSTDLAKHHRDAKAREDEADALGDKASSHALRRLSDQLDQEKLKLDRLAVDVHAKSALFQSPSLLASPLAAQRLRVLLEASGYQRKADELSRSIAEVTQEQLTGAIEKLARERKESEKDEREAMQRRQRVKVDTLLAVIAGMSIAGLGQVLEAGLDYHQALWVVLTVVGVLVLAALLGLYVYRTSGERRAGGEGGEGARAVVRDVGADDPLLVAAYRELLEVSFAPDELDTLERMRESMAEGRLVVAAVADGQGRPLAVACGEWSAHARTLLLAYLAVREDQRSRGLGGRLLVEACRAWQERFRPALTLAEVAHPRAHHGSRGTGRAVARLRFYARHGARALDLPYFQPSLGPGRARVYGMLLLVLGVGSGFGSLEEVRAVPAEPVRVFLTDYLLETEGRVGTDRATRDLQAAVARQDGIPLLPLLPLDRGEGLPRSVPPAASSRGVG</sequence>
<dbReference type="AlphaFoldDB" id="A0AB39TX22"/>
<protein>
    <recommendedName>
        <fullName evidence="3">N-acetyltransferase domain-containing protein</fullName>
    </recommendedName>
</protein>
<keyword evidence="2" id="KW-0812">Transmembrane</keyword>
<dbReference type="GO" id="GO:0016747">
    <property type="term" value="F:acyltransferase activity, transferring groups other than amino-acyl groups"/>
    <property type="evidence" value="ECO:0007669"/>
    <property type="project" value="InterPro"/>
</dbReference>
<feature type="transmembrane region" description="Helical" evidence="2">
    <location>
        <begin position="701"/>
        <end position="722"/>
    </location>
</feature>
<dbReference type="Gene3D" id="3.40.630.30">
    <property type="match status" value="1"/>
</dbReference>
<feature type="transmembrane region" description="Helical" evidence="2">
    <location>
        <begin position="728"/>
        <end position="749"/>
    </location>
</feature>
<dbReference type="SUPFAM" id="SSF55729">
    <property type="entry name" value="Acyl-CoA N-acyltransferases (Nat)"/>
    <property type="match status" value="1"/>
</dbReference>
<dbReference type="InterPro" id="IPR016181">
    <property type="entry name" value="Acyl_CoA_acyltransferase"/>
</dbReference>
<keyword evidence="2" id="KW-0472">Membrane</keyword>
<keyword evidence="1" id="KW-0175">Coiled coil</keyword>
<evidence type="ECO:0000313" key="4">
    <source>
        <dbReference type="EMBL" id="XDQ83711.1"/>
    </source>
</evidence>
<gene>
    <name evidence="4" type="ORF">AB2U05_37020</name>
</gene>
<proteinExistence type="predicted"/>
<evidence type="ECO:0000259" key="3">
    <source>
        <dbReference type="PROSITE" id="PS51186"/>
    </source>
</evidence>
<reference evidence="4" key="1">
    <citation type="submission" date="2024-07" db="EMBL/GenBank/DDBJ databases">
        <authorList>
            <person name="Yu S.T."/>
        </authorList>
    </citation>
    <scope>NUCLEOTIDE SEQUENCE</scope>
    <source>
        <strain evidence="4">Y1</strain>
    </source>
</reference>
<feature type="coiled-coil region" evidence="1">
    <location>
        <begin position="647"/>
        <end position="694"/>
    </location>
</feature>
<organism evidence="4">
    <name type="scientific">Streptomyces sp. Y1</name>
    <dbReference type="NCBI Taxonomy" id="3238634"/>
    <lineage>
        <taxon>Bacteria</taxon>
        <taxon>Bacillati</taxon>
        <taxon>Actinomycetota</taxon>
        <taxon>Actinomycetes</taxon>
        <taxon>Kitasatosporales</taxon>
        <taxon>Streptomycetaceae</taxon>
        <taxon>Streptomyces</taxon>
    </lineage>
</organism>
<keyword evidence="2" id="KW-1133">Transmembrane helix</keyword>
<evidence type="ECO:0000256" key="1">
    <source>
        <dbReference type="SAM" id="Coils"/>
    </source>
</evidence>
<name>A0AB39TX22_9ACTN</name>
<accession>A0AB39TX22</accession>
<dbReference type="PROSITE" id="PS51186">
    <property type="entry name" value="GNAT"/>
    <property type="match status" value="1"/>
</dbReference>
<feature type="domain" description="N-acetyltransferase" evidence="3">
    <location>
        <begin position="767"/>
        <end position="916"/>
    </location>
</feature>